<sequence>MEGRQVAVADVVGAYLKARMEDFILMKFTGETVDILCDIDPSYKEYVTIENGQKVLYVELLKALYGCVQSALLWYELFSGSLVDMGFELNPFDMCIANATINGSQCTVCIYVDDNKISHKELTVVKDIIAKLESKFGKMEVSFGDEHTFLGMKIKYNRKRRTVTVDMKEYLLEAIEESGMDITRNAMTPAKPNLYIINEKSEPLNEDKKERFHSVVAKLCYIAERSRLDIKPAMSFLRTRVQKPTIEDWGADTLTKLQTWVDASYAIHNDRKSHTGGAMSFGRGVICSKSNKQKLNTKSSTEAEVVGASDYLPNTIWLRMFLEAQGYIIEENLYYQDNESAMKIELNGWRSTGSKSKHVDIRFYFIADRVKSEKIEVHHCKTEHMVADFFTKPLQGALFRRL</sequence>
<reference evidence="2 3" key="1">
    <citation type="journal article" date="2021" name="Sci. Rep.">
        <title>The genome of the diatom Chaetoceros tenuissimus carries an ancient integrated fragment of an extant virus.</title>
        <authorList>
            <person name="Hongo Y."/>
            <person name="Kimura K."/>
            <person name="Takaki Y."/>
            <person name="Yoshida Y."/>
            <person name="Baba S."/>
            <person name="Kobayashi G."/>
            <person name="Nagasaki K."/>
            <person name="Hano T."/>
            <person name="Tomaru Y."/>
        </authorList>
    </citation>
    <scope>NUCLEOTIDE SEQUENCE [LARGE SCALE GENOMIC DNA]</scope>
    <source>
        <strain evidence="2 3">NIES-3715</strain>
    </source>
</reference>
<evidence type="ECO:0000313" key="2">
    <source>
        <dbReference type="EMBL" id="GFH55456.1"/>
    </source>
</evidence>
<dbReference type="InterPro" id="IPR043502">
    <property type="entry name" value="DNA/RNA_pol_sf"/>
</dbReference>
<accession>A0AAD3H9S1</accession>
<dbReference type="PANTHER" id="PTHR11439:SF483">
    <property type="entry name" value="PEPTIDE SYNTHASE GLIP-LIKE, PUTATIVE (AFU_ORTHOLOGUE AFUA_3G12920)-RELATED"/>
    <property type="match status" value="1"/>
</dbReference>
<dbReference type="PANTHER" id="PTHR11439">
    <property type="entry name" value="GAG-POL-RELATED RETROTRANSPOSON"/>
    <property type="match status" value="1"/>
</dbReference>
<gene>
    <name evidence="2" type="ORF">CTEN210_11932</name>
</gene>
<proteinExistence type="predicted"/>
<dbReference type="Proteomes" id="UP001054902">
    <property type="component" value="Unassembled WGS sequence"/>
</dbReference>
<keyword evidence="3" id="KW-1185">Reference proteome</keyword>
<dbReference type="InterPro" id="IPR013103">
    <property type="entry name" value="RVT_2"/>
</dbReference>
<dbReference type="AlphaFoldDB" id="A0AAD3H9S1"/>
<dbReference type="EMBL" id="BLLK01000049">
    <property type="protein sequence ID" value="GFH55456.1"/>
    <property type="molecule type" value="Genomic_DNA"/>
</dbReference>
<dbReference type="Pfam" id="PF07727">
    <property type="entry name" value="RVT_2"/>
    <property type="match status" value="1"/>
</dbReference>
<dbReference type="CDD" id="cd09272">
    <property type="entry name" value="RNase_HI_RT_Ty1"/>
    <property type="match status" value="1"/>
</dbReference>
<evidence type="ECO:0000313" key="3">
    <source>
        <dbReference type="Proteomes" id="UP001054902"/>
    </source>
</evidence>
<organism evidence="2 3">
    <name type="scientific">Chaetoceros tenuissimus</name>
    <dbReference type="NCBI Taxonomy" id="426638"/>
    <lineage>
        <taxon>Eukaryota</taxon>
        <taxon>Sar</taxon>
        <taxon>Stramenopiles</taxon>
        <taxon>Ochrophyta</taxon>
        <taxon>Bacillariophyta</taxon>
        <taxon>Coscinodiscophyceae</taxon>
        <taxon>Chaetocerotophycidae</taxon>
        <taxon>Chaetocerotales</taxon>
        <taxon>Chaetocerotaceae</taxon>
        <taxon>Chaetoceros</taxon>
    </lineage>
</organism>
<name>A0AAD3H9S1_9STRA</name>
<comment type="caution">
    <text evidence="2">The sequence shown here is derived from an EMBL/GenBank/DDBJ whole genome shotgun (WGS) entry which is preliminary data.</text>
</comment>
<evidence type="ECO:0000259" key="1">
    <source>
        <dbReference type="Pfam" id="PF07727"/>
    </source>
</evidence>
<feature type="domain" description="Reverse transcriptase Ty1/copia-type" evidence="1">
    <location>
        <begin position="50"/>
        <end position="190"/>
    </location>
</feature>
<dbReference type="SUPFAM" id="SSF56672">
    <property type="entry name" value="DNA/RNA polymerases"/>
    <property type="match status" value="1"/>
</dbReference>
<protein>
    <recommendedName>
        <fullName evidence="1">Reverse transcriptase Ty1/copia-type domain-containing protein</fullName>
    </recommendedName>
</protein>